<proteinExistence type="inferred from homology"/>
<name>A0AAV0BMM3_PHAPC</name>
<dbReference type="InterPro" id="IPR002241">
    <property type="entry name" value="Glyco_hydro_27"/>
</dbReference>
<evidence type="ECO:0000313" key="9">
    <source>
        <dbReference type="EMBL" id="CAH7687966.1"/>
    </source>
</evidence>
<comment type="similarity">
    <text evidence="2">Belongs to the glycosyl hydrolase 27 family.</text>
</comment>
<keyword evidence="4" id="KW-0732">Signal</keyword>
<dbReference type="SUPFAM" id="SSF51011">
    <property type="entry name" value="Glycosyl hydrolase domain"/>
    <property type="match status" value="1"/>
</dbReference>
<dbReference type="InterPro" id="IPR041233">
    <property type="entry name" value="Melibiase_C"/>
</dbReference>
<organism evidence="10 11">
    <name type="scientific">Phakopsora pachyrhizi</name>
    <name type="common">Asian soybean rust disease fungus</name>
    <dbReference type="NCBI Taxonomy" id="170000"/>
    <lineage>
        <taxon>Eukaryota</taxon>
        <taxon>Fungi</taxon>
        <taxon>Dikarya</taxon>
        <taxon>Basidiomycota</taxon>
        <taxon>Pucciniomycotina</taxon>
        <taxon>Pucciniomycetes</taxon>
        <taxon>Pucciniales</taxon>
        <taxon>Phakopsoraceae</taxon>
        <taxon>Phakopsora</taxon>
    </lineage>
</organism>
<dbReference type="PANTHER" id="PTHR11452">
    <property type="entry name" value="ALPHA-GALACTOSIDASE/ALPHA-N-ACETYLGALACTOSAMINIDASE"/>
    <property type="match status" value="1"/>
</dbReference>
<dbReference type="Pfam" id="PF16499">
    <property type="entry name" value="Melibiase_2"/>
    <property type="match status" value="1"/>
</dbReference>
<accession>A0AAV0BMM3</accession>
<dbReference type="GO" id="GO:0004557">
    <property type="term" value="F:alpha-galactosidase activity"/>
    <property type="evidence" value="ECO:0007669"/>
    <property type="project" value="UniProtKB-EC"/>
</dbReference>
<evidence type="ECO:0000256" key="5">
    <source>
        <dbReference type="ARBA" id="ARBA00022801"/>
    </source>
</evidence>
<keyword evidence="11" id="KW-1185">Reference proteome</keyword>
<comment type="catalytic activity">
    <reaction evidence="1">
        <text>Hydrolysis of terminal, non-reducing alpha-D-galactose residues in alpha-D-galactosides, including galactose oligosaccharides, galactomannans and galactolipids.</text>
        <dbReference type="EC" id="3.2.1.22"/>
    </reaction>
</comment>
<dbReference type="Gene3D" id="2.60.40.1180">
    <property type="entry name" value="Golgi alpha-mannosidase II"/>
    <property type="match status" value="1"/>
</dbReference>
<dbReference type="PANTHER" id="PTHR11452:SF75">
    <property type="entry name" value="ALPHA-GALACTOSIDASE MEL1"/>
    <property type="match status" value="1"/>
</dbReference>
<reference evidence="10" key="1">
    <citation type="submission" date="2022-06" db="EMBL/GenBank/DDBJ databases">
        <authorList>
            <consortium name="SYNGENTA / RWTH Aachen University"/>
        </authorList>
    </citation>
    <scope>NUCLEOTIDE SEQUENCE</scope>
</reference>
<evidence type="ECO:0000313" key="11">
    <source>
        <dbReference type="Proteomes" id="UP001153365"/>
    </source>
</evidence>
<keyword evidence="6" id="KW-0326">Glycosidase</keyword>
<dbReference type="Gene3D" id="3.20.20.70">
    <property type="entry name" value="Aldolase class I"/>
    <property type="match status" value="1"/>
</dbReference>
<dbReference type="EC" id="3.2.1.22" evidence="3"/>
<dbReference type="GO" id="GO:0005975">
    <property type="term" value="P:carbohydrate metabolic process"/>
    <property type="evidence" value="ECO:0007669"/>
    <property type="project" value="InterPro"/>
</dbReference>
<dbReference type="SUPFAM" id="SSF51445">
    <property type="entry name" value="(Trans)glycosidases"/>
    <property type="match status" value="1"/>
</dbReference>
<evidence type="ECO:0000256" key="3">
    <source>
        <dbReference type="ARBA" id="ARBA00012755"/>
    </source>
</evidence>
<dbReference type="InterPro" id="IPR013785">
    <property type="entry name" value="Aldolase_TIM"/>
</dbReference>
<feature type="domain" description="Alpha galactosidase C-terminal" evidence="8">
    <location>
        <begin position="588"/>
        <end position="673"/>
    </location>
</feature>
<keyword evidence="5 10" id="KW-0378">Hydrolase</keyword>
<feature type="region of interest" description="Disordered" evidence="7">
    <location>
        <begin position="1"/>
        <end position="21"/>
    </location>
</feature>
<dbReference type="Pfam" id="PF17801">
    <property type="entry name" value="Melibiase_C"/>
    <property type="match status" value="1"/>
</dbReference>
<dbReference type="EMBL" id="CALTRL010005988">
    <property type="protein sequence ID" value="CAH7688522.1"/>
    <property type="molecule type" value="Genomic_DNA"/>
</dbReference>
<evidence type="ECO:0000256" key="6">
    <source>
        <dbReference type="ARBA" id="ARBA00023295"/>
    </source>
</evidence>
<sequence length="676" mass="78358">MMSRDDRTYQTEQPSLRSNPIEPVRSNVSRVRLLLTVSWLILAWVIVSDDYQSIIKSVSSTELRTTQPSELEEYLSRFLSVQLPDQAHTNQNVLTLNNSHNNQQIEPDEDDQNPVVHKEAASRAYRGWTSWSLQAFKKTGYGFYWLTEQHVKSQAKVLANEFLKFGYDRVNLDSGWQDQSLDEFGRQQLDRIRFPNGMEDLSSFLTHRGLKLGLYFLPGIDGRAVDNQMPVLNTEYTADQLIYCPPKKYYGNDIEQEKNKKNCTRPLANAFKAGYALNYSHPGSRMYLNSVVDQLYSWNVSLVKLDGNVPGSAFKLNTGQSCDTRQDILEWRRAIDERFENEWKYVGSRQKIWLAVSWEIPTRLGPILDLAVDSWRVAIDIEAYGDRMTTFDRVVRNTKKAAVWSSVEENREFSGFIDLDAVLVSDMSIEESRSMVTIWSMLGTPFYSGDDLTKLSKERKELLMNPEVLELQALTGQNPSRLHHFNVTKILQPPTRQISLENGDVERENYDEQGCETLKNRLKLVKESLGLEPSWSEKDDFYEYCNSIKKRRKFGLKLSKNNGTTSLSLDDQRKEEDSEVEDEWTRMVWVHESDESGEIYLAVVNAGHQEWFDIPIELEMSLKDLEVLSESTRSKRMNYRLRDVWRREDVGVISFDSKFKVQLNIHDCVLLKLSIQ</sequence>
<dbReference type="InterPro" id="IPR017853">
    <property type="entry name" value="GH"/>
</dbReference>
<protein>
    <recommendedName>
        <fullName evidence="3">alpha-galactosidase</fullName>
        <ecNumber evidence="3">3.2.1.22</ecNumber>
    </recommendedName>
</protein>
<dbReference type="Proteomes" id="UP001153365">
    <property type="component" value="Unassembled WGS sequence"/>
</dbReference>
<evidence type="ECO:0000256" key="1">
    <source>
        <dbReference type="ARBA" id="ARBA00001255"/>
    </source>
</evidence>
<evidence type="ECO:0000313" key="10">
    <source>
        <dbReference type="EMBL" id="CAH7688522.1"/>
    </source>
</evidence>
<dbReference type="AlphaFoldDB" id="A0AAV0BMM3"/>
<dbReference type="EMBL" id="CALTRL010005923">
    <property type="protein sequence ID" value="CAH7687966.1"/>
    <property type="molecule type" value="Genomic_DNA"/>
</dbReference>
<comment type="caution">
    <text evidence="10">The sequence shown here is derived from an EMBL/GenBank/DDBJ whole genome shotgun (WGS) entry which is preliminary data.</text>
</comment>
<evidence type="ECO:0000259" key="8">
    <source>
        <dbReference type="Pfam" id="PF17801"/>
    </source>
</evidence>
<dbReference type="CDD" id="cd14792">
    <property type="entry name" value="GH27"/>
    <property type="match status" value="1"/>
</dbReference>
<dbReference type="FunFam" id="2.60.40.1180:FF:000097">
    <property type="entry name" value="Alpha-galactosidase 3"/>
    <property type="match status" value="1"/>
</dbReference>
<evidence type="ECO:0000256" key="7">
    <source>
        <dbReference type="SAM" id="MobiDB-lite"/>
    </source>
</evidence>
<evidence type="ECO:0000256" key="4">
    <source>
        <dbReference type="ARBA" id="ARBA00022729"/>
    </source>
</evidence>
<dbReference type="InterPro" id="IPR013780">
    <property type="entry name" value="Glyco_hydro_b"/>
</dbReference>
<evidence type="ECO:0000256" key="2">
    <source>
        <dbReference type="ARBA" id="ARBA00009743"/>
    </source>
</evidence>
<gene>
    <name evidence="9" type="ORF">PPACK8108_LOCUS22839</name>
    <name evidence="10" type="ORF">PPACK8108_LOCUS23486</name>
</gene>